<name>U5BXU2_9BACT</name>
<reference evidence="1 2" key="1">
    <citation type="journal article" date="2013" name="Genome Announc.">
        <title>Draft Genome Sequence of the Psychrophilic and Alkaliphilic Rhodonellum psychrophilum Strain GCM71T.</title>
        <authorList>
            <person name="Hauptmann A.L."/>
            <person name="Glaring M.A."/>
            <person name="Hallin P.F."/>
            <person name="Prieme A."/>
            <person name="Stougaard P."/>
        </authorList>
    </citation>
    <scope>NUCLEOTIDE SEQUENCE [LARGE SCALE GENOMIC DNA]</scope>
    <source>
        <strain evidence="1 2">GCM71</strain>
    </source>
</reference>
<dbReference type="EMBL" id="AWXR01000023">
    <property type="protein sequence ID" value="ERM82693.1"/>
    <property type="molecule type" value="Genomic_DNA"/>
</dbReference>
<comment type="caution">
    <text evidence="1">The sequence shown here is derived from an EMBL/GenBank/DDBJ whole genome shotgun (WGS) entry which is preliminary data.</text>
</comment>
<keyword evidence="2" id="KW-1185">Reference proteome</keyword>
<evidence type="ECO:0000313" key="2">
    <source>
        <dbReference type="Proteomes" id="UP000016843"/>
    </source>
</evidence>
<dbReference type="AlphaFoldDB" id="U5BXU2"/>
<proteinExistence type="predicted"/>
<protein>
    <submittedName>
        <fullName evidence="1">Uncharacterized protein</fullName>
    </submittedName>
</protein>
<gene>
    <name evidence="1" type="ORF">P872_06680</name>
</gene>
<dbReference type="Proteomes" id="UP000016843">
    <property type="component" value="Unassembled WGS sequence"/>
</dbReference>
<organism evidence="1 2">
    <name type="scientific">Rhodonellum psychrophilum GCM71 = DSM 17998</name>
    <dbReference type="NCBI Taxonomy" id="1123057"/>
    <lineage>
        <taxon>Bacteria</taxon>
        <taxon>Pseudomonadati</taxon>
        <taxon>Bacteroidota</taxon>
        <taxon>Cytophagia</taxon>
        <taxon>Cytophagales</taxon>
        <taxon>Cytophagaceae</taxon>
        <taxon>Rhodonellum</taxon>
    </lineage>
</organism>
<evidence type="ECO:0000313" key="1">
    <source>
        <dbReference type="EMBL" id="ERM82693.1"/>
    </source>
</evidence>
<accession>U5BXU2</accession>
<sequence length="69" mass="8174">MFEGFSASRLDREMVFLLWLEARHFQIYLFSEIQFSGNRIPSILLGQKNTGPKLDFEPAKSWLINLRRL</sequence>